<keyword evidence="2" id="KW-1185">Reference proteome</keyword>
<reference evidence="1" key="1">
    <citation type="submission" date="2021-10" db="EMBL/GenBank/DDBJ databases">
        <title>The complete genome sequence of Leeia sp. TBRC 13508.</title>
        <authorList>
            <person name="Charoenyingcharoen P."/>
            <person name="Yukphan P."/>
        </authorList>
    </citation>
    <scope>NUCLEOTIDE SEQUENCE</scope>
    <source>
        <strain evidence="1">TBRC 13508</strain>
    </source>
</reference>
<dbReference type="PANTHER" id="PTHR30087:SF1">
    <property type="entry name" value="HYPOTHETICAL CYTOSOLIC PROTEIN"/>
    <property type="match status" value="1"/>
</dbReference>
<gene>
    <name evidence="1" type="ORF">LIN78_17275</name>
</gene>
<protein>
    <submittedName>
        <fullName evidence="1">DUF523 domain-containing protein</fullName>
    </submittedName>
</protein>
<sequence>MATNTEGVQKPSVLVSACLLGDPVRYDGQTKGMSASLVNQLANIAKVIPICPEMAGDLPVPRSAAEIIHGDGRDVWRALAMVQTADKQDVTSAFKAGAEKALALAKANQCQFALLMARSPSCGNVQIYDGSFQSQLREGMGVTTALLTQHGITVFNPSQIEELFEQLADTE</sequence>
<organism evidence="1 2">
    <name type="scientific">Leeia speluncae</name>
    <dbReference type="NCBI Taxonomy" id="2884804"/>
    <lineage>
        <taxon>Bacteria</taxon>
        <taxon>Pseudomonadati</taxon>
        <taxon>Pseudomonadota</taxon>
        <taxon>Betaproteobacteria</taxon>
        <taxon>Neisseriales</taxon>
        <taxon>Leeiaceae</taxon>
        <taxon>Leeia</taxon>
    </lineage>
</organism>
<dbReference type="Pfam" id="PF04463">
    <property type="entry name" value="2-thiour_desulf"/>
    <property type="match status" value="1"/>
</dbReference>
<dbReference type="RefSeq" id="WP_227182132.1">
    <property type="nucleotide sequence ID" value="NZ_JAJBZT010000015.1"/>
</dbReference>
<comment type="caution">
    <text evidence="1">The sequence shown here is derived from an EMBL/GenBank/DDBJ whole genome shotgun (WGS) entry which is preliminary data.</text>
</comment>
<evidence type="ECO:0000313" key="2">
    <source>
        <dbReference type="Proteomes" id="UP001165395"/>
    </source>
</evidence>
<dbReference type="EMBL" id="JAJBZT010000015">
    <property type="protein sequence ID" value="MCB6185301.1"/>
    <property type="molecule type" value="Genomic_DNA"/>
</dbReference>
<dbReference type="InterPro" id="IPR007553">
    <property type="entry name" value="2-thiour_desulf"/>
</dbReference>
<dbReference type="PANTHER" id="PTHR30087">
    <property type="entry name" value="INNER MEMBRANE PROTEIN"/>
    <property type="match status" value="1"/>
</dbReference>
<name>A0ABS8DAR7_9NEIS</name>
<evidence type="ECO:0000313" key="1">
    <source>
        <dbReference type="EMBL" id="MCB6185301.1"/>
    </source>
</evidence>
<dbReference type="Proteomes" id="UP001165395">
    <property type="component" value="Unassembled WGS sequence"/>
</dbReference>
<accession>A0ABS8DAR7</accession>
<proteinExistence type="predicted"/>